<accession>A0A0L0EMM6</accession>
<organism evidence="1 2">
    <name type="scientific">Sphaeroforma arctica JP610</name>
    <dbReference type="NCBI Taxonomy" id="667725"/>
    <lineage>
        <taxon>Eukaryota</taxon>
        <taxon>Ichthyosporea</taxon>
        <taxon>Ichthyophonida</taxon>
        <taxon>Sphaeroforma</taxon>
    </lineage>
</organism>
<dbReference type="GeneID" id="25918768"/>
<gene>
    <name evidence="1" type="ORF">SARC_18264</name>
</gene>
<evidence type="ECO:0000313" key="1">
    <source>
        <dbReference type="EMBL" id="KNC65722.1"/>
    </source>
</evidence>
<dbReference type="EMBL" id="KQ256641">
    <property type="protein sequence ID" value="KNC65722.1"/>
    <property type="molecule type" value="Genomic_DNA"/>
</dbReference>
<sequence length="69" mass="7521">NRFDTLLRGSIQLHGPFVGSLLELCLLHPELTPPPETVSAVAMHSGNCTSAAVVLEKRLQLELGQRCVR</sequence>
<evidence type="ECO:0000313" key="2">
    <source>
        <dbReference type="Proteomes" id="UP000054560"/>
    </source>
</evidence>
<reference evidence="1 2" key="1">
    <citation type="submission" date="2011-02" db="EMBL/GenBank/DDBJ databases">
        <title>The Genome Sequence of Sphaeroforma arctica JP610.</title>
        <authorList>
            <consortium name="The Broad Institute Genome Sequencing Platform"/>
            <person name="Russ C."/>
            <person name="Cuomo C."/>
            <person name="Young S.K."/>
            <person name="Zeng Q."/>
            <person name="Gargeya S."/>
            <person name="Alvarado L."/>
            <person name="Berlin A."/>
            <person name="Chapman S.B."/>
            <person name="Chen Z."/>
            <person name="Freedman E."/>
            <person name="Gellesch M."/>
            <person name="Goldberg J."/>
            <person name="Griggs A."/>
            <person name="Gujja S."/>
            <person name="Heilman E."/>
            <person name="Heiman D."/>
            <person name="Howarth C."/>
            <person name="Mehta T."/>
            <person name="Neiman D."/>
            <person name="Pearson M."/>
            <person name="Roberts A."/>
            <person name="Saif S."/>
            <person name="Shea T."/>
            <person name="Shenoy N."/>
            <person name="Sisk P."/>
            <person name="Stolte C."/>
            <person name="Sykes S."/>
            <person name="White J."/>
            <person name="Yandava C."/>
            <person name="Burger G."/>
            <person name="Gray M.W."/>
            <person name="Holland P.W.H."/>
            <person name="King N."/>
            <person name="Lang F.B.F."/>
            <person name="Roger A.J."/>
            <person name="Ruiz-Trillo I."/>
            <person name="Haas B."/>
            <person name="Nusbaum C."/>
            <person name="Birren B."/>
        </authorList>
    </citation>
    <scope>NUCLEOTIDE SEQUENCE [LARGE SCALE GENOMIC DNA]</scope>
    <source>
        <strain evidence="1 2">JP610</strain>
    </source>
</reference>
<name>A0A0L0EMM6_9EUKA</name>
<dbReference type="AlphaFoldDB" id="A0A0L0EMM6"/>
<protein>
    <submittedName>
        <fullName evidence="1">Uncharacterized protein</fullName>
    </submittedName>
</protein>
<feature type="non-terminal residue" evidence="1">
    <location>
        <position position="1"/>
    </location>
</feature>
<dbReference type="Proteomes" id="UP000054560">
    <property type="component" value="Unassembled WGS sequence"/>
</dbReference>
<proteinExistence type="predicted"/>
<dbReference type="RefSeq" id="XP_014143132.1">
    <property type="nucleotide sequence ID" value="XM_014287657.1"/>
</dbReference>
<keyword evidence="2" id="KW-1185">Reference proteome</keyword>